<evidence type="ECO:0000259" key="1">
    <source>
        <dbReference type="Pfam" id="PF25797"/>
    </source>
</evidence>
<dbReference type="OrthoDB" id="6159439at2759"/>
<dbReference type="PANTHER" id="PTHR45654">
    <property type="entry name" value="HOMEOBOX-LEUCINE ZIPPER PROTEIN MERISTEM L1"/>
    <property type="match status" value="1"/>
</dbReference>
<dbReference type="Pfam" id="PF25797">
    <property type="entry name" value="PDF2_C"/>
    <property type="match status" value="1"/>
</dbReference>
<reference evidence="2 3" key="1">
    <citation type="journal article" date="2013" name="BMC Genomics">
        <title>The miniature genome of a carnivorous plant Genlisea aurea contains a low number of genes and short non-coding sequences.</title>
        <authorList>
            <person name="Leushkin E.V."/>
            <person name="Sutormin R.A."/>
            <person name="Nabieva E.R."/>
            <person name="Penin A.A."/>
            <person name="Kondrashov A.S."/>
            <person name="Logacheva M.D."/>
        </authorList>
    </citation>
    <scope>NUCLEOTIDE SEQUENCE [LARGE SCALE GENOMIC DNA]</scope>
</reference>
<dbReference type="InterPro" id="IPR042160">
    <property type="entry name" value="HD-Zip_IV"/>
</dbReference>
<evidence type="ECO:0000313" key="2">
    <source>
        <dbReference type="EMBL" id="EPS61621.1"/>
    </source>
</evidence>
<sequence length="295" mass="32467">VTWIEHVQVDDKHLTDRLYRDVVFGSQAYGARRWITTLQMMSERLAFSRGMITSSTNRHELGGVIDSVEGRRNLMKLSHRMVKNFSEMLSNPDKDDFNQLSEFKNCGVRVSIQRSNGPGQPHGFVVSASCSFWLPLSVQHLFDFFKDEKARAKWDVLAGGNPVSSVAEIPTGTNPGNCITIIQPFVPNEMNILMLQESSIDSEGALIIYAPVNLQSVVSVVSGEDTAMVPILPSGFVISGDGRGGALNDGSLLTVSFQILICHGSLRRQLNMESVASVHTLISTTVQRIKEALNC</sequence>
<name>S8CB62_9LAMI</name>
<feature type="non-terminal residue" evidence="2">
    <location>
        <position position="295"/>
    </location>
</feature>
<dbReference type="InterPro" id="IPR057993">
    <property type="entry name" value="HD-Zip_IV_C"/>
</dbReference>
<proteinExistence type="predicted"/>
<dbReference type="SUPFAM" id="SSF55961">
    <property type="entry name" value="Bet v1-like"/>
    <property type="match status" value="1"/>
</dbReference>
<feature type="non-terminal residue" evidence="2">
    <location>
        <position position="1"/>
    </location>
</feature>
<dbReference type="AlphaFoldDB" id="S8CB62"/>
<dbReference type="Proteomes" id="UP000015453">
    <property type="component" value="Unassembled WGS sequence"/>
</dbReference>
<feature type="domain" description="HD-Zip IV C-terminal" evidence="1">
    <location>
        <begin position="67"/>
        <end position="295"/>
    </location>
</feature>
<organism evidence="2 3">
    <name type="scientific">Genlisea aurea</name>
    <dbReference type="NCBI Taxonomy" id="192259"/>
    <lineage>
        <taxon>Eukaryota</taxon>
        <taxon>Viridiplantae</taxon>
        <taxon>Streptophyta</taxon>
        <taxon>Embryophyta</taxon>
        <taxon>Tracheophyta</taxon>
        <taxon>Spermatophyta</taxon>
        <taxon>Magnoliopsida</taxon>
        <taxon>eudicotyledons</taxon>
        <taxon>Gunneridae</taxon>
        <taxon>Pentapetalae</taxon>
        <taxon>asterids</taxon>
        <taxon>lamiids</taxon>
        <taxon>Lamiales</taxon>
        <taxon>Lentibulariaceae</taxon>
        <taxon>Genlisea</taxon>
    </lineage>
</organism>
<protein>
    <recommendedName>
        <fullName evidence="1">HD-Zip IV C-terminal domain-containing protein</fullName>
    </recommendedName>
</protein>
<gene>
    <name evidence="2" type="ORF">M569_13173</name>
</gene>
<dbReference type="EMBL" id="AUSU01006705">
    <property type="protein sequence ID" value="EPS61621.1"/>
    <property type="molecule type" value="Genomic_DNA"/>
</dbReference>
<accession>S8CB62</accession>
<dbReference type="PANTHER" id="PTHR45654:SF9">
    <property type="entry name" value="HOMEOBOX-LEUCINE ZIPPER PROTEIN HDG10-RELATED"/>
    <property type="match status" value="1"/>
</dbReference>
<comment type="caution">
    <text evidence="2">The sequence shown here is derived from an EMBL/GenBank/DDBJ whole genome shotgun (WGS) entry which is preliminary data.</text>
</comment>
<evidence type="ECO:0000313" key="3">
    <source>
        <dbReference type="Proteomes" id="UP000015453"/>
    </source>
</evidence>
<keyword evidence="3" id="KW-1185">Reference proteome</keyword>